<gene>
    <name evidence="3" type="ORF">HUK65_01740</name>
</gene>
<comment type="similarity">
    <text evidence="1">Belongs to the universal stress protein A family.</text>
</comment>
<name>A0A7Z0HWN4_9RHOB</name>
<dbReference type="InterPro" id="IPR014729">
    <property type="entry name" value="Rossmann-like_a/b/a_fold"/>
</dbReference>
<dbReference type="RefSeq" id="WP_179904395.1">
    <property type="nucleotide sequence ID" value="NZ_JACBXS010000002.1"/>
</dbReference>
<dbReference type="InterPro" id="IPR006016">
    <property type="entry name" value="UspA"/>
</dbReference>
<dbReference type="PANTHER" id="PTHR46268">
    <property type="entry name" value="STRESS RESPONSE PROTEIN NHAX"/>
    <property type="match status" value="1"/>
</dbReference>
<protein>
    <submittedName>
        <fullName evidence="3">Universal stress protein</fullName>
    </submittedName>
</protein>
<dbReference type="Gene3D" id="3.40.50.620">
    <property type="entry name" value="HUPs"/>
    <property type="match status" value="2"/>
</dbReference>
<proteinExistence type="inferred from homology"/>
<evidence type="ECO:0000256" key="1">
    <source>
        <dbReference type="ARBA" id="ARBA00008791"/>
    </source>
</evidence>
<feature type="domain" description="UspA" evidence="2">
    <location>
        <begin position="141"/>
        <end position="271"/>
    </location>
</feature>
<reference evidence="3 4" key="1">
    <citation type="journal article" date="2000" name="Arch. Microbiol.">
        <title>Rhodobaca bogoriensis gen. nov. and sp. nov., an alkaliphilic purple nonsulfur bacterium from African Rift Valley soda lakes.</title>
        <authorList>
            <person name="Milford A.D."/>
            <person name="Achenbach L.A."/>
            <person name="Jung D.O."/>
            <person name="Madigan M.T."/>
        </authorList>
    </citation>
    <scope>NUCLEOTIDE SEQUENCE [LARGE SCALE GENOMIC DNA]</scope>
    <source>
        <strain evidence="3 4">2376</strain>
    </source>
</reference>
<dbReference type="EMBL" id="JACBXS010000002">
    <property type="protein sequence ID" value="NYS23698.1"/>
    <property type="molecule type" value="Genomic_DNA"/>
</dbReference>
<dbReference type="PANTHER" id="PTHR46268:SF27">
    <property type="entry name" value="UNIVERSAL STRESS PROTEIN RV2623"/>
    <property type="match status" value="1"/>
</dbReference>
<dbReference type="CDD" id="cd00293">
    <property type="entry name" value="USP-like"/>
    <property type="match status" value="2"/>
</dbReference>
<dbReference type="AlphaFoldDB" id="A0A7Z0HWN4"/>
<evidence type="ECO:0000259" key="2">
    <source>
        <dbReference type="Pfam" id="PF00582"/>
    </source>
</evidence>
<evidence type="ECO:0000313" key="4">
    <source>
        <dbReference type="Proteomes" id="UP000529417"/>
    </source>
</evidence>
<sequence length="274" mass="29629">MERIIAATDLTRRSARVLGRAVRLARNLGAEVVFVSVLPLERGGVVRRALRPALTPEAVLDRLRAEAAGHEGVAIDCRVLEGTPEAALHALAQECGAGLIILGLHKERRVLDVLRLTTMERIVLASDLPVLIAHRPVAADYARVLGSVTFSHTCARALQVAARIAPGASIHAIHALQMPLRDKLSPTDPEQTRSMTEAEVMRSAFCAMDGVPDTLPEIIIGGVHEVLRFRIEELRPDLLALGTHSGRDPGVLGNYTRDLMRAPPCDILVVKPPV</sequence>
<dbReference type="SUPFAM" id="SSF52402">
    <property type="entry name" value="Adenine nucleotide alpha hydrolases-like"/>
    <property type="match status" value="2"/>
</dbReference>
<dbReference type="Pfam" id="PF00582">
    <property type="entry name" value="Usp"/>
    <property type="match status" value="2"/>
</dbReference>
<dbReference type="Proteomes" id="UP000529417">
    <property type="component" value="Unassembled WGS sequence"/>
</dbReference>
<feature type="domain" description="UspA" evidence="2">
    <location>
        <begin position="2"/>
        <end position="133"/>
    </location>
</feature>
<comment type="caution">
    <text evidence="3">The sequence shown here is derived from an EMBL/GenBank/DDBJ whole genome shotgun (WGS) entry which is preliminary data.</text>
</comment>
<keyword evidence="4" id="KW-1185">Reference proteome</keyword>
<evidence type="ECO:0000313" key="3">
    <source>
        <dbReference type="EMBL" id="NYS23698.1"/>
    </source>
</evidence>
<organism evidence="3 4">
    <name type="scientific">Rhabdonatronobacter sediminivivens</name>
    <dbReference type="NCBI Taxonomy" id="2743469"/>
    <lineage>
        <taxon>Bacteria</taxon>
        <taxon>Pseudomonadati</taxon>
        <taxon>Pseudomonadota</taxon>
        <taxon>Alphaproteobacteria</taxon>
        <taxon>Rhodobacterales</taxon>
        <taxon>Paracoccaceae</taxon>
        <taxon>Rhabdonatronobacter</taxon>
    </lineage>
</organism>
<accession>A0A7Z0HWN4</accession>